<evidence type="ECO:0000313" key="2">
    <source>
        <dbReference type="Proteomes" id="UP000317650"/>
    </source>
</evidence>
<reference evidence="1 2" key="1">
    <citation type="journal article" date="2019" name="Nat. Plants">
        <title>Genome sequencing of Musa balbisiana reveals subgenome evolution and function divergence in polyploid bananas.</title>
        <authorList>
            <person name="Yao X."/>
        </authorList>
    </citation>
    <scope>NUCLEOTIDE SEQUENCE [LARGE SCALE GENOMIC DNA]</scope>
    <source>
        <strain evidence="2">cv. DH-PKW</strain>
        <tissue evidence="1">Leaves</tissue>
    </source>
</reference>
<organism evidence="1 2">
    <name type="scientific">Musa balbisiana</name>
    <name type="common">Banana</name>
    <dbReference type="NCBI Taxonomy" id="52838"/>
    <lineage>
        <taxon>Eukaryota</taxon>
        <taxon>Viridiplantae</taxon>
        <taxon>Streptophyta</taxon>
        <taxon>Embryophyta</taxon>
        <taxon>Tracheophyta</taxon>
        <taxon>Spermatophyta</taxon>
        <taxon>Magnoliopsida</taxon>
        <taxon>Liliopsida</taxon>
        <taxon>Zingiberales</taxon>
        <taxon>Musaceae</taxon>
        <taxon>Musa</taxon>
    </lineage>
</organism>
<comment type="caution">
    <text evidence="1">The sequence shown here is derived from an EMBL/GenBank/DDBJ whole genome shotgun (WGS) entry which is preliminary data.</text>
</comment>
<proteinExistence type="predicted"/>
<sequence>MVGAHPYLVDHMARACPYNFHHHHNVQGHHSRIYHCHHHVVHPCHSHCLLALPLDHSLHSSIANIKRWWAPTPTWSIIWPGPVPITSTTIITCRAPLPYLSLPPPRGPSLS</sequence>
<name>A0A4S8KFP8_MUSBA</name>
<dbReference type="AlphaFoldDB" id="A0A4S8KFP8"/>
<protein>
    <submittedName>
        <fullName evidence="1">Uncharacterized protein</fullName>
    </submittedName>
</protein>
<dbReference type="EMBL" id="PYDT01000001">
    <property type="protein sequence ID" value="THU74079.1"/>
    <property type="molecule type" value="Genomic_DNA"/>
</dbReference>
<gene>
    <name evidence="1" type="ORF">C4D60_Mb04t29560</name>
</gene>
<keyword evidence="2" id="KW-1185">Reference proteome</keyword>
<accession>A0A4S8KFP8</accession>
<dbReference type="Proteomes" id="UP000317650">
    <property type="component" value="Chromosome 4"/>
</dbReference>
<evidence type="ECO:0000313" key="1">
    <source>
        <dbReference type="EMBL" id="THU74079.1"/>
    </source>
</evidence>